<protein>
    <submittedName>
        <fullName evidence="2">Uncharacterized protein</fullName>
    </submittedName>
</protein>
<comment type="caution">
    <text evidence="2">The sequence shown here is derived from an EMBL/GenBank/DDBJ whole genome shotgun (WGS) entry which is preliminary data.</text>
</comment>
<sequence>MVRLCQGALMPDARRMLKWLRQTRDGPGFSPAAVRNRSCDATHVAAPNESGTFESHHAQTDEVQVVMLRLPVDWMKSTGRSLGGVAARRRSGPGLRLAVIRTGTLKPWDSMKPSRLACVAPSATYWVIWENGKYVYSWSLVHGAVQLCSHHTQNTRTCLRRRTDVLANQPALNRPPILNHVDTATQNASSFADGTVSFQTPSHSGGEPGETPPS</sequence>
<evidence type="ECO:0000256" key="1">
    <source>
        <dbReference type="SAM" id="MobiDB-lite"/>
    </source>
</evidence>
<feature type="region of interest" description="Disordered" evidence="1">
    <location>
        <begin position="193"/>
        <end position="214"/>
    </location>
</feature>
<dbReference type="EMBL" id="JELW01000018">
    <property type="protein sequence ID" value="EXU99584.1"/>
    <property type="molecule type" value="Genomic_DNA"/>
</dbReference>
<dbReference type="Proteomes" id="UP000030151">
    <property type="component" value="Unassembled WGS sequence"/>
</dbReference>
<reference evidence="2 3" key="1">
    <citation type="submission" date="2014-02" db="EMBL/GenBank/DDBJ databases">
        <title>The genome sequence of the entomopathogenic fungus Metarhizium robertsii ARSEF 2575.</title>
        <authorList>
            <person name="Giuliano Garisto Donzelli B."/>
            <person name="Roe B.A."/>
            <person name="Macmil S.L."/>
            <person name="Krasnoff S.B."/>
            <person name="Gibson D.M."/>
        </authorList>
    </citation>
    <scope>NUCLEOTIDE SEQUENCE [LARGE SCALE GENOMIC DNA]</scope>
    <source>
        <strain evidence="2 3">ARSEF 2575</strain>
    </source>
</reference>
<dbReference type="AlphaFoldDB" id="A0A014N283"/>
<evidence type="ECO:0000313" key="3">
    <source>
        <dbReference type="Proteomes" id="UP000030151"/>
    </source>
</evidence>
<dbReference type="HOGENOM" id="CLU_112117_0_0_1"/>
<evidence type="ECO:0000313" key="2">
    <source>
        <dbReference type="EMBL" id="EXU99584.1"/>
    </source>
</evidence>
<gene>
    <name evidence="2" type="ORF">X797_007395</name>
</gene>
<feature type="compositionally biased region" description="Polar residues" evidence="1">
    <location>
        <begin position="193"/>
        <end position="203"/>
    </location>
</feature>
<name>A0A014N283_9HYPO</name>
<organism evidence="2 3">
    <name type="scientific">Metarhizium robertsii</name>
    <dbReference type="NCBI Taxonomy" id="568076"/>
    <lineage>
        <taxon>Eukaryota</taxon>
        <taxon>Fungi</taxon>
        <taxon>Dikarya</taxon>
        <taxon>Ascomycota</taxon>
        <taxon>Pezizomycotina</taxon>
        <taxon>Sordariomycetes</taxon>
        <taxon>Hypocreomycetidae</taxon>
        <taxon>Hypocreales</taxon>
        <taxon>Clavicipitaceae</taxon>
        <taxon>Metarhizium</taxon>
    </lineage>
</organism>
<proteinExistence type="predicted"/>
<accession>A0A014N283</accession>